<evidence type="ECO:0000313" key="3">
    <source>
        <dbReference type="Proteomes" id="UP000682928"/>
    </source>
</evidence>
<reference evidence="2" key="1">
    <citation type="submission" date="2021-04" db="EMBL/GenBank/DDBJ databases">
        <title>Difference and commonality of drug resistance evolution in various bacteria. and drug sensitivity profiles.</title>
        <authorList>
            <person name="Maeda T."/>
            <person name="Shibai A."/>
            <person name="Kawada K."/>
            <person name="Kotani H."/>
            <person name="Tarusawa Y."/>
            <person name="Tanabe K."/>
            <person name="Furusawa C."/>
        </authorList>
    </citation>
    <scope>NUCLEOTIDE SEQUENCE</scope>
    <source>
        <strain evidence="2">JCM 8580</strain>
    </source>
</reference>
<protein>
    <recommendedName>
        <fullName evidence="4">Nitrite reductase</fullName>
    </recommendedName>
</protein>
<feature type="signal peptide" evidence="1">
    <location>
        <begin position="1"/>
        <end position="20"/>
    </location>
</feature>
<dbReference type="NCBIfam" id="NF047539">
    <property type="entry name" value="XAC2610_fam"/>
    <property type="match status" value="1"/>
</dbReference>
<accession>A0AA86JDZ4</accession>
<organism evidence="2 3">
    <name type="scientific">Enterobacter kobei</name>
    <dbReference type="NCBI Taxonomy" id="208224"/>
    <lineage>
        <taxon>Bacteria</taxon>
        <taxon>Pseudomonadati</taxon>
        <taxon>Pseudomonadota</taxon>
        <taxon>Gammaproteobacteria</taxon>
        <taxon>Enterobacterales</taxon>
        <taxon>Enterobacteriaceae</taxon>
        <taxon>Enterobacter</taxon>
        <taxon>Enterobacter cloacae complex</taxon>
    </lineage>
</organism>
<keyword evidence="1" id="KW-0732">Signal</keyword>
<feature type="chain" id="PRO_5041647324" description="Nitrite reductase" evidence="1">
    <location>
        <begin position="21"/>
        <end position="391"/>
    </location>
</feature>
<dbReference type="RefSeq" id="WP_088220741.1">
    <property type="nucleotide sequence ID" value="NZ_AP024590.1"/>
</dbReference>
<gene>
    <name evidence="2" type="ORF">ENKO_36630</name>
</gene>
<sequence>MNINKGLAVVLLLVMGKASAAVEFPVWQRHYSGTVAGKTVEVDLQNSNGDLQGSYCYAPCNAKKARLSLAGPLQADRITLQEKAAGTVTGNWDVTQADDTLKGQWSSPDGTRHYPVMLTRVKAENEPDIDLVLVADALPEKTGDCGETPTVTGIKLFQHGKLLQQLTTESHGTCQIYLPEWRDVNFDGNADLMIAQYLPAGPNIPQQTWLYDAGKKIWVDAPAAFQEITSPEIDTQHQQIISFWRSSCCSHGIDVYRWQGNDVVLVDRAESYQQPVLDKGVYLACYVIPDYQDGRIVYPVTRKNGQLSRFAVDKDVCEKLATTERLQTVIQKGNSTEVLPITWVKQADRYCPQIPFVDGNKITNLVVNDEQAENICLSEADHRAMNATAQP</sequence>
<evidence type="ECO:0000313" key="2">
    <source>
        <dbReference type="EMBL" id="BCU57069.1"/>
    </source>
</evidence>
<evidence type="ECO:0000256" key="1">
    <source>
        <dbReference type="SAM" id="SignalP"/>
    </source>
</evidence>
<dbReference type="Proteomes" id="UP000682928">
    <property type="component" value="Chromosome"/>
</dbReference>
<dbReference type="AlphaFoldDB" id="A0AA86JDZ4"/>
<dbReference type="InterPro" id="IPR058087">
    <property type="entry name" value="XAC2610_dom"/>
</dbReference>
<dbReference type="EMBL" id="AP024590">
    <property type="protein sequence ID" value="BCU57069.1"/>
    <property type="molecule type" value="Genomic_DNA"/>
</dbReference>
<proteinExistence type="predicted"/>
<name>A0AA86JDZ4_9ENTR</name>
<evidence type="ECO:0008006" key="4">
    <source>
        <dbReference type="Google" id="ProtNLM"/>
    </source>
</evidence>